<protein>
    <recommendedName>
        <fullName evidence="4">Lipoyl-binding domain-containing protein</fullName>
    </recommendedName>
</protein>
<dbReference type="Proteomes" id="UP001142292">
    <property type="component" value="Unassembled WGS sequence"/>
</dbReference>
<comment type="caution">
    <text evidence="2">The sequence shown here is derived from an EMBL/GenBank/DDBJ whole genome shotgun (WGS) entry which is preliminary data.</text>
</comment>
<reference evidence="2" key="1">
    <citation type="journal article" date="2014" name="Int. J. Syst. Evol. Microbiol.">
        <title>Complete genome of a new Firmicutes species belonging to the dominant human colonic microbiota ('Ruminococcus bicirculans') reveals two chromosomes and a selective capacity to utilize plant glucans.</title>
        <authorList>
            <consortium name="NISC Comparative Sequencing Program"/>
            <person name="Wegmann U."/>
            <person name="Louis P."/>
            <person name="Goesmann A."/>
            <person name="Henrissat B."/>
            <person name="Duncan S.H."/>
            <person name="Flint H.J."/>
        </authorList>
    </citation>
    <scope>NUCLEOTIDE SEQUENCE</scope>
    <source>
        <strain evidence="2">VKM Ac-1246</strain>
    </source>
</reference>
<keyword evidence="3" id="KW-1185">Reference proteome</keyword>
<evidence type="ECO:0000313" key="3">
    <source>
        <dbReference type="Proteomes" id="UP001142292"/>
    </source>
</evidence>
<dbReference type="EMBL" id="BSEL01000001">
    <property type="protein sequence ID" value="GLJ66513.1"/>
    <property type="molecule type" value="Genomic_DNA"/>
</dbReference>
<name>A0ABQ5SSD4_9ACTN</name>
<reference evidence="2" key="2">
    <citation type="submission" date="2023-01" db="EMBL/GenBank/DDBJ databases">
        <authorList>
            <person name="Sun Q."/>
            <person name="Evtushenko L."/>
        </authorList>
    </citation>
    <scope>NUCLEOTIDE SEQUENCE</scope>
    <source>
        <strain evidence="2">VKM Ac-1246</strain>
    </source>
</reference>
<gene>
    <name evidence="2" type="ORF">GCM10017579_05490</name>
</gene>
<sequence>MAGRTPSGARSTSKRSPWPRPEHDAVPLPGAACLPGHTGDTVELLANGREVENGALIVAAEVAPDGRSVTLTLDVHAGTVLAGDILQIITPPTAEAAARPA</sequence>
<evidence type="ECO:0000256" key="1">
    <source>
        <dbReference type="SAM" id="MobiDB-lite"/>
    </source>
</evidence>
<feature type="region of interest" description="Disordered" evidence="1">
    <location>
        <begin position="1"/>
        <end position="34"/>
    </location>
</feature>
<accession>A0ABQ5SSD4</accession>
<evidence type="ECO:0000313" key="2">
    <source>
        <dbReference type="EMBL" id="GLJ66513.1"/>
    </source>
</evidence>
<evidence type="ECO:0008006" key="4">
    <source>
        <dbReference type="Google" id="ProtNLM"/>
    </source>
</evidence>
<proteinExistence type="predicted"/>
<organism evidence="2 3">
    <name type="scientific">Nocardioides luteus</name>
    <dbReference type="NCBI Taxonomy" id="1844"/>
    <lineage>
        <taxon>Bacteria</taxon>
        <taxon>Bacillati</taxon>
        <taxon>Actinomycetota</taxon>
        <taxon>Actinomycetes</taxon>
        <taxon>Propionibacteriales</taxon>
        <taxon>Nocardioidaceae</taxon>
        <taxon>Nocardioides</taxon>
    </lineage>
</organism>